<dbReference type="Gene3D" id="3.90.1150.170">
    <property type="match status" value="1"/>
</dbReference>
<dbReference type="InterPro" id="IPR002129">
    <property type="entry name" value="PyrdxlP-dep_de-COase"/>
</dbReference>
<comment type="cofactor">
    <cofactor evidence="1 6 7">
        <name>pyridoxal 5'-phosphate</name>
        <dbReference type="ChEBI" id="CHEBI:597326"/>
    </cofactor>
</comment>
<dbReference type="InterPro" id="IPR015424">
    <property type="entry name" value="PyrdxlP-dep_Trfase"/>
</dbReference>
<evidence type="ECO:0000313" key="8">
    <source>
        <dbReference type="Proteomes" id="UP000887566"/>
    </source>
</evidence>
<protein>
    <submittedName>
        <fullName evidence="9">Glutamate decarboxylase</fullName>
    </submittedName>
</protein>
<keyword evidence="4 6" id="KW-0663">Pyridoxal phosphate</keyword>
<evidence type="ECO:0000256" key="7">
    <source>
        <dbReference type="RuleBase" id="RU000382"/>
    </source>
</evidence>
<keyword evidence="8" id="KW-1185">Reference proteome</keyword>
<keyword evidence="5 7" id="KW-0456">Lyase</keyword>
<dbReference type="PANTHER" id="PTHR45677:SF8">
    <property type="entry name" value="CYSTEINE SULFINIC ACID DECARBOXYLASE"/>
    <property type="match status" value="1"/>
</dbReference>
<feature type="modified residue" description="N6-(pyridoxal phosphate)lysine" evidence="6">
    <location>
        <position position="438"/>
    </location>
</feature>
<dbReference type="SUPFAM" id="SSF53383">
    <property type="entry name" value="PLP-dependent transferases"/>
    <property type="match status" value="1"/>
</dbReference>
<dbReference type="PANTHER" id="PTHR45677">
    <property type="entry name" value="GLUTAMATE DECARBOXYLASE-RELATED"/>
    <property type="match status" value="1"/>
</dbReference>
<dbReference type="AlphaFoldDB" id="A0A914W520"/>
<reference evidence="9" key="1">
    <citation type="submission" date="2022-11" db="UniProtKB">
        <authorList>
            <consortium name="WormBaseParasite"/>
        </authorList>
    </citation>
    <scope>IDENTIFICATION</scope>
</reference>
<dbReference type="GO" id="GO:0019752">
    <property type="term" value="P:carboxylic acid metabolic process"/>
    <property type="evidence" value="ECO:0007669"/>
    <property type="project" value="InterPro"/>
</dbReference>
<keyword evidence="3" id="KW-0210">Decarboxylase</keyword>
<evidence type="ECO:0000256" key="2">
    <source>
        <dbReference type="ARBA" id="ARBA00009533"/>
    </source>
</evidence>
<evidence type="ECO:0000256" key="3">
    <source>
        <dbReference type="ARBA" id="ARBA00022793"/>
    </source>
</evidence>
<dbReference type="GO" id="GO:0005737">
    <property type="term" value="C:cytoplasm"/>
    <property type="evidence" value="ECO:0007669"/>
    <property type="project" value="TreeGrafter"/>
</dbReference>
<dbReference type="Proteomes" id="UP000887566">
    <property type="component" value="Unplaced"/>
</dbReference>
<comment type="similarity">
    <text evidence="2 7">Belongs to the group II decarboxylase family.</text>
</comment>
<evidence type="ECO:0000256" key="4">
    <source>
        <dbReference type="ARBA" id="ARBA00022898"/>
    </source>
</evidence>
<evidence type="ECO:0000256" key="6">
    <source>
        <dbReference type="PIRSR" id="PIRSR602129-50"/>
    </source>
</evidence>
<dbReference type="WBParaSite" id="PSAMB.scaffold3033size19962.g20117.t1">
    <property type="protein sequence ID" value="PSAMB.scaffold3033size19962.g20117.t1"/>
    <property type="gene ID" value="PSAMB.scaffold3033size19962.g20117"/>
</dbReference>
<dbReference type="Pfam" id="PF00282">
    <property type="entry name" value="Pyridoxal_deC"/>
    <property type="match status" value="1"/>
</dbReference>
<name>A0A914W520_9BILA</name>
<accession>A0A914W520</accession>
<organism evidence="8 9">
    <name type="scientific">Plectus sambesii</name>
    <dbReference type="NCBI Taxonomy" id="2011161"/>
    <lineage>
        <taxon>Eukaryota</taxon>
        <taxon>Metazoa</taxon>
        <taxon>Ecdysozoa</taxon>
        <taxon>Nematoda</taxon>
        <taxon>Chromadorea</taxon>
        <taxon>Plectida</taxon>
        <taxon>Plectina</taxon>
        <taxon>Plectoidea</taxon>
        <taxon>Plectidae</taxon>
        <taxon>Plectus</taxon>
    </lineage>
</organism>
<dbReference type="GO" id="GO:0030170">
    <property type="term" value="F:pyridoxal phosphate binding"/>
    <property type="evidence" value="ECO:0007669"/>
    <property type="project" value="InterPro"/>
</dbReference>
<evidence type="ECO:0000313" key="9">
    <source>
        <dbReference type="WBParaSite" id="PSAMB.scaffold3033size19962.g20117.t1"/>
    </source>
</evidence>
<proteinExistence type="inferred from homology"/>
<evidence type="ECO:0000256" key="5">
    <source>
        <dbReference type="ARBA" id="ARBA00023239"/>
    </source>
</evidence>
<dbReference type="GO" id="GO:0016831">
    <property type="term" value="F:carboxy-lyase activity"/>
    <property type="evidence" value="ECO:0007669"/>
    <property type="project" value="UniProtKB-KW"/>
</dbReference>
<sequence>MKRIYTPDAALLTMLCHDQPPLANCAFLPYSESSRGSWLTAAVGHGQSPPSLLQFDLSSPASKAETMKEFGAWFVDEAGKCNYSAITLITQGDGIKLMKEKVAYSSLKNVVSDFNSGIFDYLQRIPIVGQYFTRALNECSKTQRENYEKEWNTVEAAFNLVVQQMRPKSQAEQKVVNFMQPENLKERLDLQISSDRAADDNEIMNLARDILNFSVKSGHPFFMNTLSHGTDPYGYAAVLLEEAINNNMVTFEMMPSLTIIENHVIDVFGKLIGWERGYGTFCPGGSYSGMYGISLARHNRDPNIKHSGMFGSKRFIIFATDMSHFSVTKAAAFMGFGTSSVVKLPTDDNGGMIVSELIKSIEKFESEGCIPLMVWCTSGTTVLNGYDPLESVADICKKYGLWLHVDAALGGWALFSREHRSLISGIERADSVSWCWHKILGAPFQTSLFLTNHKDLMMESHSCDAKYLFADKYYDSSFDSGDASAQCGRKGDALKVFLILKARGTDYLGELVDQTVNSAQSFASKIGKDPNFKLVLNDKQNQGTTVCFWVVPPSFKSNEKDFTNHIAPMTREIKK</sequence>
<dbReference type="InterPro" id="IPR015421">
    <property type="entry name" value="PyrdxlP-dep_Trfase_major"/>
</dbReference>
<dbReference type="Gene3D" id="3.40.640.10">
    <property type="entry name" value="Type I PLP-dependent aspartate aminotransferase-like (Major domain)"/>
    <property type="match status" value="1"/>
</dbReference>
<evidence type="ECO:0000256" key="1">
    <source>
        <dbReference type="ARBA" id="ARBA00001933"/>
    </source>
</evidence>